<evidence type="ECO:0008006" key="4">
    <source>
        <dbReference type="Google" id="ProtNLM"/>
    </source>
</evidence>
<sequence>MMKKHFLIGLLILMATAKLSAQKQKEVVHYNIVFAPDLSNRLNPKLYPKAVNDADIVNGVLDQIWPNILRIKRDQGQLDHYSVDFINKGLINMYKVNTDVLTIDFQRFDKQNDRINYIMSRGVPQTLPGDIGKFAAEYRKLNNKAALSNNGADIWTYFKSGIDERIVLPEIPQGKITHRFRNIMVLITDGYIEAGIYKKGYDLSSDKVSEFRNAFLKSKESNMETFLAKNPRFRINPAKNPFLNNLEVIVLEMYDRSLSKTGAATKHPTDMEIMKIIWSDWMRSSGVKRFELKPIAGNKTESVKYVMDFIKR</sequence>
<keyword evidence="1" id="KW-0732">Signal</keyword>
<feature type="signal peptide" evidence="1">
    <location>
        <begin position="1"/>
        <end position="21"/>
    </location>
</feature>
<evidence type="ECO:0000313" key="2">
    <source>
        <dbReference type="EMBL" id="MBB6498375.1"/>
    </source>
</evidence>
<proteinExistence type="predicted"/>
<dbReference type="Proteomes" id="UP000521017">
    <property type="component" value="Unassembled WGS sequence"/>
</dbReference>
<evidence type="ECO:0000313" key="3">
    <source>
        <dbReference type="Proteomes" id="UP000521017"/>
    </source>
</evidence>
<dbReference type="AlphaFoldDB" id="A0A7X0IZX9"/>
<name>A0A7X0IZX9_9SPHI</name>
<comment type="caution">
    <text evidence="2">The sequence shown here is derived from an EMBL/GenBank/DDBJ whole genome shotgun (WGS) entry which is preliminary data.</text>
</comment>
<accession>A0A7X0IZX9</accession>
<dbReference type="EMBL" id="JACHCC010000001">
    <property type="protein sequence ID" value="MBB6498375.1"/>
    <property type="molecule type" value="Genomic_DNA"/>
</dbReference>
<feature type="chain" id="PRO_5030678986" description="Gliding motility protein GldN" evidence="1">
    <location>
        <begin position="22"/>
        <end position="312"/>
    </location>
</feature>
<organism evidence="2 3">
    <name type="scientific">Pedobacter cryoconitis</name>
    <dbReference type="NCBI Taxonomy" id="188932"/>
    <lineage>
        <taxon>Bacteria</taxon>
        <taxon>Pseudomonadati</taxon>
        <taxon>Bacteroidota</taxon>
        <taxon>Sphingobacteriia</taxon>
        <taxon>Sphingobacteriales</taxon>
        <taxon>Sphingobacteriaceae</taxon>
        <taxon>Pedobacter</taxon>
    </lineage>
</organism>
<dbReference type="RefSeq" id="WP_184622394.1">
    <property type="nucleotide sequence ID" value="NZ_JACHCC010000001.1"/>
</dbReference>
<reference evidence="2 3" key="1">
    <citation type="submission" date="2020-08" db="EMBL/GenBank/DDBJ databases">
        <title>Genomic Encyclopedia of Type Strains, Phase IV (KMG-V): Genome sequencing to study the core and pangenomes of soil and plant-associated prokaryotes.</title>
        <authorList>
            <person name="Whitman W."/>
        </authorList>
    </citation>
    <scope>NUCLEOTIDE SEQUENCE [LARGE SCALE GENOMIC DNA]</scope>
    <source>
        <strain evidence="2 3">M2T3</strain>
    </source>
</reference>
<evidence type="ECO:0000256" key="1">
    <source>
        <dbReference type="SAM" id="SignalP"/>
    </source>
</evidence>
<gene>
    <name evidence="2" type="ORF">HDF25_000499</name>
</gene>
<protein>
    <recommendedName>
        <fullName evidence="4">Gliding motility protein GldN</fullName>
    </recommendedName>
</protein>